<feature type="compositionally biased region" description="Polar residues" evidence="12">
    <location>
        <begin position="376"/>
        <end position="389"/>
    </location>
</feature>
<name>A0A9C9ENN5_UNCW3</name>
<dbReference type="Pfam" id="PF13177">
    <property type="entry name" value="DNA_pol3_delta2"/>
    <property type="match status" value="1"/>
</dbReference>
<dbReference type="GO" id="GO:0003677">
    <property type="term" value="F:DNA binding"/>
    <property type="evidence" value="ECO:0007669"/>
    <property type="project" value="InterPro"/>
</dbReference>
<keyword evidence="7" id="KW-0862">Zinc</keyword>
<keyword evidence="2 11" id="KW-0808">Transferase</keyword>
<evidence type="ECO:0000256" key="4">
    <source>
        <dbReference type="ARBA" id="ARBA00022705"/>
    </source>
</evidence>
<dbReference type="InterPro" id="IPR008921">
    <property type="entry name" value="DNA_pol3_clamp-load_cplx_C"/>
</dbReference>
<dbReference type="EMBL" id="DRIG01000095">
    <property type="protein sequence ID" value="HEC79325.1"/>
    <property type="molecule type" value="Genomic_DNA"/>
</dbReference>
<dbReference type="SMART" id="SM00382">
    <property type="entry name" value="AAA"/>
    <property type="match status" value="1"/>
</dbReference>
<evidence type="ECO:0000256" key="3">
    <source>
        <dbReference type="ARBA" id="ARBA00022695"/>
    </source>
</evidence>
<dbReference type="InterPro" id="IPR012763">
    <property type="entry name" value="DNA_pol_III_sug/sutau_N"/>
</dbReference>
<organism evidence="14 15">
    <name type="scientific">candidate division WOR-3 bacterium</name>
    <dbReference type="NCBI Taxonomy" id="2052148"/>
    <lineage>
        <taxon>Bacteria</taxon>
        <taxon>Bacteria division WOR-3</taxon>
    </lineage>
</organism>
<dbReference type="InterPro" id="IPR027417">
    <property type="entry name" value="P-loop_NTPase"/>
</dbReference>
<keyword evidence="3 11" id="KW-0548">Nucleotidyltransferase</keyword>
<dbReference type="EC" id="2.7.7.7" evidence="11"/>
<evidence type="ECO:0000256" key="10">
    <source>
        <dbReference type="ARBA" id="ARBA00049244"/>
    </source>
</evidence>
<evidence type="ECO:0000313" key="14">
    <source>
        <dbReference type="EMBL" id="HEC79325.1"/>
    </source>
</evidence>
<keyword evidence="4 11" id="KW-0235">DNA replication</keyword>
<dbReference type="GO" id="GO:0005524">
    <property type="term" value="F:ATP binding"/>
    <property type="evidence" value="ECO:0007669"/>
    <property type="project" value="UniProtKB-KW"/>
</dbReference>
<dbReference type="GO" id="GO:0006261">
    <property type="term" value="P:DNA-templated DNA replication"/>
    <property type="evidence" value="ECO:0007669"/>
    <property type="project" value="TreeGrafter"/>
</dbReference>
<dbReference type="InterPro" id="IPR003593">
    <property type="entry name" value="AAA+_ATPase"/>
</dbReference>
<dbReference type="FunFam" id="3.40.50.300:FF:000014">
    <property type="entry name" value="DNA polymerase III subunit gamma/tau"/>
    <property type="match status" value="1"/>
</dbReference>
<evidence type="ECO:0000256" key="12">
    <source>
        <dbReference type="SAM" id="MobiDB-lite"/>
    </source>
</evidence>
<evidence type="ECO:0000256" key="8">
    <source>
        <dbReference type="ARBA" id="ARBA00022840"/>
    </source>
</evidence>
<dbReference type="CDD" id="cd18137">
    <property type="entry name" value="HLD_clamp_pol_III_gamma_tau"/>
    <property type="match status" value="1"/>
</dbReference>
<dbReference type="Pfam" id="PF22608">
    <property type="entry name" value="DNAX_ATPase_lid"/>
    <property type="match status" value="1"/>
</dbReference>
<evidence type="ECO:0000313" key="15">
    <source>
        <dbReference type="Proteomes" id="UP000885826"/>
    </source>
</evidence>
<dbReference type="Proteomes" id="UP000885826">
    <property type="component" value="Unassembled WGS sequence"/>
</dbReference>
<dbReference type="CDD" id="cd00009">
    <property type="entry name" value="AAA"/>
    <property type="match status" value="1"/>
</dbReference>
<gene>
    <name evidence="11 14" type="primary">dnaX</name>
    <name evidence="14" type="ORF">ENI34_09360</name>
</gene>
<reference evidence="14" key="1">
    <citation type="journal article" date="2020" name="mSystems">
        <title>Genome- and Community-Level Interaction Insights into Carbon Utilization and Element Cycling Functions of Hydrothermarchaeota in Hydrothermal Sediment.</title>
        <authorList>
            <person name="Zhou Z."/>
            <person name="Liu Y."/>
            <person name="Xu W."/>
            <person name="Pan J."/>
            <person name="Luo Z.H."/>
            <person name="Li M."/>
        </authorList>
    </citation>
    <scope>NUCLEOTIDE SEQUENCE</scope>
    <source>
        <strain evidence="14">HyVt-388</strain>
    </source>
</reference>
<dbReference type="GO" id="GO:0003887">
    <property type="term" value="F:DNA-directed DNA polymerase activity"/>
    <property type="evidence" value="ECO:0007669"/>
    <property type="project" value="UniProtKB-KW"/>
</dbReference>
<evidence type="ECO:0000256" key="11">
    <source>
        <dbReference type="RuleBase" id="RU364063"/>
    </source>
</evidence>
<dbReference type="SUPFAM" id="SSF52540">
    <property type="entry name" value="P-loop containing nucleoside triphosphate hydrolases"/>
    <property type="match status" value="1"/>
</dbReference>
<evidence type="ECO:0000256" key="6">
    <source>
        <dbReference type="ARBA" id="ARBA00022741"/>
    </source>
</evidence>
<dbReference type="PANTHER" id="PTHR11669:SF0">
    <property type="entry name" value="PROTEIN STICHEL-LIKE 2"/>
    <property type="match status" value="1"/>
</dbReference>
<dbReference type="Gene3D" id="1.10.8.60">
    <property type="match status" value="1"/>
</dbReference>
<feature type="region of interest" description="Disordered" evidence="12">
    <location>
        <begin position="369"/>
        <end position="391"/>
    </location>
</feature>
<dbReference type="Pfam" id="PF12169">
    <property type="entry name" value="DNA_pol3_gamma3"/>
    <property type="match status" value="1"/>
</dbReference>
<dbReference type="Gene3D" id="3.40.50.300">
    <property type="entry name" value="P-loop containing nucleotide triphosphate hydrolases"/>
    <property type="match status" value="1"/>
</dbReference>
<evidence type="ECO:0000256" key="7">
    <source>
        <dbReference type="ARBA" id="ARBA00022833"/>
    </source>
</evidence>
<dbReference type="InterPro" id="IPR022754">
    <property type="entry name" value="DNA_pol_III_gamma-3"/>
</dbReference>
<dbReference type="NCBIfam" id="NF004046">
    <property type="entry name" value="PRK05563.1"/>
    <property type="match status" value="1"/>
</dbReference>
<dbReference type="Gene3D" id="1.20.272.10">
    <property type="match status" value="1"/>
</dbReference>
<keyword evidence="9 11" id="KW-0239">DNA-directed DNA polymerase</keyword>
<evidence type="ECO:0000259" key="13">
    <source>
        <dbReference type="SMART" id="SM00382"/>
    </source>
</evidence>
<accession>A0A9C9ENN5</accession>
<evidence type="ECO:0000256" key="2">
    <source>
        <dbReference type="ARBA" id="ARBA00022679"/>
    </source>
</evidence>
<feature type="domain" description="AAA+ ATPase" evidence="13">
    <location>
        <begin position="37"/>
        <end position="179"/>
    </location>
</feature>
<protein>
    <recommendedName>
        <fullName evidence="11">DNA polymerase III subunit gamma/tau</fullName>
        <ecNumber evidence="11">2.7.7.7</ecNumber>
    </recommendedName>
</protein>
<dbReference type="InterPro" id="IPR045085">
    <property type="entry name" value="HLD_clamp_pol_III_gamma_tau"/>
</dbReference>
<dbReference type="InterPro" id="IPR050238">
    <property type="entry name" value="DNA_Rep/Repair_Clamp_Loader"/>
</dbReference>
<dbReference type="GO" id="GO:0009360">
    <property type="term" value="C:DNA polymerase III complex"/>
    <property type="evidence" value="ECO:0007669"/>
    <property type="project" value="InterPro"/>
</dbReference>
<proteinExistence type="inferred from homology"/>
<dbReference type="AlphaFoldDB" id="A0A9C9ENN5"/>
<comment type="similarity">
    <text evidence="1 11">Belongs to the DnaX/STICHEL family.</text>
</comment>
<evidence type="ECO:0000256" key="5">
    <source>
        <dbReference type="ARBA" id="ARBA00022723"/>
    </source>
</evidence>
<dbReference type="GO" id="GO:0046872">
    <property type="term" value="F:metal ion binding"/>
    <property type="evidence" value="ECO:0007669"/>
    <property type="project" value="UniProtKB-KW"/>
</dbReference>
<comment type="subunit">
    <text evidence="11">DNA polymerase III contains a core (composed of alpha, epsilon and theta chains) that associates with a tau subunit. This core dimerizes to form the POLIII' complex. PolIII' associates with the gamma complex (composed of gamma, delta, delta', psi and chi chains) and with the beta chain to form the complete DNA polymerase III complex.</text>
</comment>
<evidence type="ECO:0000256" key="9">
    <source>
        <dbReference type="ARBA" id="ARBA00022932"/>
    </source>
</evidence>
<evidence type="ECO:0000256" key="1">
    <source>
        <dbReference type="ARBA" id="ARBA00006360"/>
    </source>
</evidence>
<comment type="function">
    <text evidence="11">DNA polymerase III is a complex, multichain enzyme responsible for most of the replicative synthesis in bacteria. This DNA polymerase also exhibits 3' to 5' exonuclease activity.</text>
</comment>
<comment type="catalytic activity">
    <reaction evidence="10 11">
        <text>DNA(n) + a 2'-deoxyribonucleoside 5'-triphosphate = DNA(n+1) + diphosphate</text>
        <dbReference type="Rhea" id="RHEA:22508"/>
        <dbReference type="Rhea" id="RHEA-COMP:17339"/>
        <dbReference type="Rhea" id="RHEA-COMP:17340"/>
        <dbReference type="ChEBI" id="CHEBI:33019"/>
        <dbReference type="ChEBI" id="CHEBI:61560"/>
        <dbReference type="ChEBI" id="CHEBI:173112"/>
        <dbReference type="EC" id="2.7.7.7"/>
    </reaction>
</comment>
<sequence length="483" mass="54544">MAHRVISLKYRPQNFDELTGQDHIVFSLKGAIRSGRIGHAFLFAGPRGVGKTTTARILAKSLNCENGPTLEPCQKCTSCREITLSRSIDVVEIDGASNRGIEEIRNLREGVKYSPIHGRYKIYIIDEVHMLTQEAFNALLKTLEEPPPKVIFIFATTNPMKVPATILSRCQRFVFKRLSLKEISSRLALIAGKENLKITENALHYIAIRADGSIRDGESILEQLASFVEGEITEKDVFQLIGFLSSSFYFDILKGVVAGDLKQVILLLNKGIEDGADPLEIYRGFTNFTRAALLFRINIPDEFVELNAEEIELLRKMSLSKSDIINILEVCLRFEELIRRSVNIRIALELLFSQLVLIFSETGRGTRENEAKKIRNSGSEENGDVNSNDPGDRIFKKLQRISPKLAGIIHKAEIKKIDDRVTVLVDNEFSKKQLIDHRKKIEAVLQELFGSDVKLHVEVVEKQKVDNDLVKSIKVLFDGEEIR</sequence>
<keyword evidence="8 11" id="KW-0067">ATP-binding</keyword>
<dbReference type="SUPFAM" id="SSF48019">
    <property type="entry name" value="post-AAA+ oligomerization domain-like"/>
    <property type="match status" value="1"/>
</dbReference>
<dbReference type="PRINTS" id="PR00300">
    <property type="entry name" value="CLPPROTEASEA"/>
</dbReference>
<dbReference type="PANTHER" id="PTHR11669">
    <property type="entry name" value="REPLICATION FACTOR C / DNA POLYMERASE III GAMMA-TAU SUBUNIT"/>
    <property type="match status" value="1"/>
</dbReference>
<keyword evidence="5" id="KW-0479">Metal-binding</keyword>
<dbReference type="InterPro" id="IPR001270">
    <property type="entry name" value="ClpA/B"/>
</dbReference>
<comment type="caution">
    <text evidence="14">The sequence shown here is derived from an EMBL/GenBank/DDBJ whole genome shotgun (WGS) entry which is preliminary data.</text>
</comment>
<keyword evidence="6 11" id="KW-0547">Nucleotide-binding</keyword>
<dbReference type="NCBIfam" id="TIGR02397">
    <property type="entry name" value="dnaX_nterm"/>
    <property type="match status" value="1"/>
</dbReference>